<protein>
    <submittedName>
        <fullName evidence="2">Uncharacterized protein</fullName>
    </submittedName>
</protein>
<name>A0A0V1G2U2_TRIPS</name>
<sequence>MKTRGSHWLCAVLVSDRLCCNLLWWLPLGTCLARKEHGAVWSCSDGDDPTENNKAVVDQPAVMANPLQKNEFVLYKRDGITRAKEKPITAVQRSNRNQTTTKQTTRWLSFCPAPPSDQPALLKASDNVALLANERGDTASRHTLSAALKHLITYISTKALREVLQPVLANK</sequence>
<proteinExistence type="predicted"/>
<feature type="signal peptide" evidence="1">
    <location>
        <begin position="1"/>
        <end position="33"/>
    </location>
</feature>
<dbReference type="EMBL" id="JYDT01000006">
    <property type="protein sequence ID" value="KRY92574.1"/>
    <property type="molecule type" value="Genomic_DNA"/>
</dbReference>
<accession>A0A0V1G2U2</accession>
<keyword evidence="3" id="KW-1185">Reference proteome</keyword>
<dbReference type="AlphaFoldDB" id="A0A0V1G2U2"/>
<evidence type="ECO:0000313" key="2">
    <source>
        <dbReference type="EMBL" id="KRY92574.1"/>
    </source>
</evidence>
<evidence type="ECO:0000313" key="3">
    <source>
        <dbReference type="Proteomes" id="UP000054995"/>
    </source>
</evidence>
<gene>
    <name evidence="2" type="ORF">T4D_16480</name>
</gene>
<evidence type="ECO:0000256" key="1">
    <source>
        <dbReference type="SAM" id="SignalP"/>
    </source>
</evidence>
<dbReference type="Proteomes" id="UP000054995">
    <property type="component" value="Unassembled WGS sequence"/>
</dbReference>
<feature type="chain" id="PRO_5006878396" evidence="1">
    <location>
        <begin position="34"/>
        <end position="171"/>
    </location>
</feature>
<keyword evidence="1" id="KW-0732">Signal</keyword>
<organism evidence="2 3">
    <name type="scientific">Trichinella pseudospiralis</name>
    <name type="common">Parasitic roundworm</name>
    <dbReference type="NCBI Taxonomy" id="6337"/>
    <lineage>
        <taxon>Eukaryota</taxon>
        <taxon>Metazoa</taxon>
        <taxon>Ecdysozoa</taxon>
        <taxon>Nematoda</taxon>
        <taxon>Enoplea</taxon>
        <taxon>Dorylaimia</taxon>
        <taxon>Trichinellida</taxon>
        <taxon>Trichinellidae</taxon>
        <taxon>Trichinella</taxon>
    </lineage>
</organism>
<comment type="caution">
    <text evidence="2">The sequence shown here is derived from an EMBL/GenBank/DDBJ whole genome shotgun (WGS) entry which is preliminary data.</text>
</comment>
<reference evidence="2 3" key="1">
    <citation type="submission" date="2015-01" db="EMBL/GenBank/DDBJ databases">
        <title>Evolution of Trichinella species and genotypes.</title>
        <authorList>
            <person name="Korhonen P.K."/>
            <person name="Edoardo P."/>
            <person name="Giuseppe L.R."/>
            <person name="Gasser R.B."/>
        </authorList>
    </citation>
    <scope>NUCLEOTIDE SEQUENCE [LARGE SCALE GENOMIC DNA]</scope>
    <source>
        <strain evidence="2">ISS470</strain>
    </source>
</reference>